<protein>
    <submittedName>
        <fullName evidence="1">Putative glutamine amidotransferase</fullName>
    </submittedName>
</protein>
<dbReference type="Gene3D" id="3.40.50.880">
    <property type="match status" value="1"/>
</dbReference>
<evidence type="ECO:0000313" key="2">
    <source>
        <dbReference type="Proteomes" id="UP000530424"/>
    </source>
</evidence>
<dbReference type="PANTHER" id="PTHR43235">
    <property type="entry name" value="GLUTAMINE AMIDOTRANSFERASE PB2B2.05-RELATED"/>
    <property type="match status" value="1"/>
</dbReference>
<reference evidence="1 2" key="1">
    <citation type="submission" date="2020-07" db="EMBL/GenBank/DDBJ databases">
        <title>Sequencing the genomes of 1000 actinobacteria strains.</title>
        <authorList>
            <person name="Klenk H.-P."/>
        </authorList>
    </citation>
    <scope>NUCLEOTIDE SEQUENCE [LARGE SCALE GENOMIC DNA]</scope>
    <source>
        <strain evidence="1 2">DSM 103833</strain>
    </source>
</reference>
<dbReference type="GO" id="GO:0005829">
    <property type="term" value="C:cytosol"/>
    <property type="evidence" value="ECO:0007669"/>
    <property type="project" value="TreeGrafter"/>
</dbReference>
<dbReference type="EMBL" id="JACCFP010000001">
    <property type="protein sequence ID" value="NYJ01323.1"/>
    <property type="molecule type" value="Genomic_DNA"/>
</dbReference>
<dbReference type="Proteomes" id="UP000530424">
    <property type="component" value="Unassembled WGS sequence"/>
</dbReference>
<comment type="caution">
    <text evidence="1">The sequence shown here is derived from an EMBL/GenBank/DDBJ whole genome shotgun (WGS) entry which is preliminary data.</text>
</comment>
<keyword evidence="2" id="KW-1185">Reference proteome</keyword>
<proteinExistence type="predicted"/>
<dbReference type="AlphaFoldDB" id="A0A853C4X0"/>
<accession>A0A853C4X0</accession>
<dbReference type="PANTHER" id="PTHR43235:SF1">
    <property type="entry name" value="GLUTAMINE AMIDOTRANSFERASE PB2B2.05-RELATED"/>
    <property type="match status" value="1"/>
</dbReference>
<dbReference type="SUPFAM" id="SSF52317">
    <property type="entry name" value="Class I glutamine amidotransferase-like"/>
    <property type="match status" value="1"/>
</dbReference>
<sequence>MSDLPVIGLSTYREVSRHGVWTELSDLLPSEYADAVRIAGGVPLLLPVPPDSADAAAVGSAASALVARLDGLVISGGGDVSPSAYGAEPHPRTGGVLAARDAWELALLDAAAERSLPTLGICRGMQVMAVHAGGSLHQHVPDLVGNEAHNPGADAYGSIDVATTPGSRLASLVGDKVTVNCHHHQAVRDHPGFDAVAVSPADGSLEAMEAPGDRFCLAVQWHPETLADLGLFAGFVEAARGR</sequence>
<dbReference type="Pfam" id="PF07722">
    <property type="entry name" value="Peptidase_C26"/>
    <property type="match status" value="1"/>
</dbReference>
<dbReference type="InterPro" id="IPR044668">
    <property type="entry name" value="PuuD-like"/>
</dbReference>
<dbReference type="GO" id="GO:0016740">
    <property type="term" value="F:transferase activity"/>
    <property type="evidence" value="ECO:0007669"/>
    <property type="project" value="UniProtKB-KW"/>
</dbReference>
<name>A0A853C4X0_9ACTN</name>
<dbReference type="GO" id="GO:0006598">
    <property type="term" value="P:polyamine catabolic process"/>
    <property type="evidence" value="ECO:0007669"/>
    <property type="project" value="TreeGrafter"/>
</dbReference>
<keyword evidence="1" id="KW-0808">Transferase</keyword>
<organism evidence="1 2">
    <name type="scientific">Nocardioides thalensis</name>
    <dbReference type="NCBI Taxonomy" id="1914755"/>
    <lineage>
        <taxon>Bacteria</taxon>
        <taxon>Bacillati</taxon>
        <taxon>Actinomycetota</taxon>
        <taxon>Actinomycetes</taxon>
        <taxon>Propionibacteriales</taxon>
        <taxon>Nocardioidaceae</taxon>
        <taxon>Nocardioides</taxon>
    </lineage>
</organism>
<dbReference type="RefSeq" id="WP_179667820.1">
    <property type="nucleotide sequence ID" value="NZ_JACCFP010000001.1"/>
</dbReference>
<dbReference type="InterPro" id="IPR029062">
    <property type="entry name" value="Class_I_gatase-like"/>
</dbReference>
<keyword evidence="1" id="KW-0315">Glutamine amidotransferase</keyword>
<dbReference type="CDD" id="cd01745">
    <property type="entry name" value="GATase1_2"/>
    <property type="match status" value="1"/>
</dbReference>
<dbReference type="PROSITE" id="PS51273">
    <property type="entry name" value="GATASE_TYPE_1"/>
    <property type="match status" value="1"/>
</dbReference>
<gene>
    <name evidence="1" type="ORF">HNR19_002021</name>
</gene>
<evidence type="ECO:0000313" key="1">
    <source>
        <dbReference type="EMBL" id="NYJ01323.1"/>
    </source>
</evidence>
<dbReference type="InterPro" id="IPR011697">
    <property type="entry name" value="Peptidase_C26"/>
</dbReference>
<dbReference type="GO" id="GO:0033969">
    <property type="term" value="F:gamma-glutamyl-gamma-aminobutyrate hydrolase activity"/>
    <property type="evidence" value="ECO:0007669"/>
    <property type="project" value="TreeGrafter"/>
</dbReference>